<evidence type="ECO:0000256" key="1">
    <source>
        <dbReference type="SAM" id="MobiDB-lite"/>
    </source>
</evidence>
<dbReference type="InterPro" id="IPR000719">
    <property type="entry name" value="Prot_kinase_dom"/>
</dbReference>
<reference evidence="3 4" key="1">
    <citation type="submission" date="2018-04" db="EMBL/GenBank/DDBJ databases">
        <authorList>
            <person name="Huttner S."/>
            <person name="Dainat J."/>
        </authorList>
    </citation>
    <scope>NUCLEOTIDE SEQUENCE [LARGE SCALE GENOMIC DNA]</scope>
</reference>
<dbReference type="Gene3D" id="1.10.510.10">
    <property type="entry name" value="Transferase(Phosphotransferase) domain 1"/>
    <property type="match status" value="1"/>
</dbReference>
<dbReference type="GO" id="GO:0005524">
    <property type="term" value="F:ATP binding"/>
    <property type="evidence" value="ECO:0007669"/>
    <property type="project" value="InterPro"/>
</dbReference>
<gene>
    <name evidence="3" type="ORF">TT172_LOCUS3265</name>
</gene>
<feature type="domain" description="Protein kinase" evidence="2">
    <location>
        <begin position="158"/>
        <end position="447"/>
    </location>
</feature>
<evidence type="ECO:0000313" key="4">
    <source>
        <dbReference type="Proteomes" id="UP000289323"/>
    </source>
</evidence>
<evidence type="ECO:0000313" key="3">
    <source>
        <dbReference type="EMBL" id="SPQ20846.1"/>
    </source>
</evidence>
<protein>
    <submittedName>
        <fullName evidence="3">Fcba0729-d516-4951-b7b2-e02ba12a2cc6</fullName>
    </submittedName>
</protein>
<proteinExistence type="predicted"/>
<dbReference type="InterPro" id="IPR011009">
    <property type="entry name" value="Kinase-like_dom_sf"/>
</dbReference>
<accession>A0A3S4EW85</accession>
<dbReference type="GO" id="GO:0004672">
    <property type="term" value="F:protein kinase activity"/>
    <property type="evidence" value="ECO:0007669"/>
    <property type="project" value="InterPro"/>
</dbReference>
<feature type="region of interest" description="Disordered" evidence="1">
    <location>
        <begin position="470"/>
        <end position="526"/>
    </location>
</feature>
<dbReference type="AlphaFoldDB" id="A0A3S4EW85"/>
<dbReference type="PROSITE" id="PS50011">
    <property type="entry name" value="PROTEIN_KINASE_DOM"/>
    <property type="match status" value="1"/>
</dbReference>
<evidence type="ECO:0000259" key="2">
    <source>
        <dbReference type="PROSITE" id="PS50011"/>
    </source>
</evidence>
<name>A0A3S4EW85_9PEZI</name>
<dbReference type="Proteomes" id="UP000289323">
    <property type="component" value="Unassembled WGS sequence"/>
</dbReference>
<dbReference type="SUPFAM" id="SSF56112">
    <property type="entry name" value="Protein kinase-like (PK-like)"/>
    <property type="match status" value="1"/>
</dbReference>
<dbReference type="EMBL" id="OUUZ01000008">
    <property type="protein sequence ID" value="SPQ20846.1"/>
    <property type="molecule type" value="Genomic_DNA"/>
</dbReference>
<organism evidence="3 4">
    <name type="scientific">Thermothielavioides terrestris</name>
    <dbReference type="NCBI Taxonomy" id="2587410"/>
    <lineage>
        <taxon>Eukaryota</taxon>
        <taxon>Fungi</taxon>
        <taxon>Dikarya</taxon>
        <taxon>Ascomycota</taxon>
        <taxon>Pezizomycotina</taxon>
        <taxon>Sordariomycetes</taxon>
        <taxon>Sordariomycetidae</taxon>
        <taxon>Sordariales</taxon>
        <taxon>Chaetomiaceae</taxon>
        <taxon>Thermothielavioides</taxon>
    </lineage>
</organism>
<sequence length="526" mass="57947">MNPTRNARLDRHGFVSMGDSLLVRDDGTKDGHGESFPMRGLFDLDSFRALTVTHLVPDVWSQYKDGGLGPEDVQAIISKMEQDDPDWEDASFAALCRLVRPLMDELPADVVAIDLDASGKVVRTSTDPALSPAWSTYYPSVAEYQLRRPVATLLRSQLAVTERFRGGSADKVVCLLDDRTMVFKYRGEACLYGGVWGEIQILSQLPAGHPHFLTLEALVLEEISGLGVVGFTMRYVASPSLDRWDPSRQFKLRWLRELMAIVDELNLEYGIMHQDIADRNLLIDPDTGSLVLIDFGYANGIGHGDHGRGYRGEMPGRDDVKGVVILAYYLVTRDPRYSQYYLDQVDEADVLDVDKWTSAAAANHAVLDHPPAVFHAEVTAWAARRRAAPPLTHYTQAPKHLHLPPPPVPPRDVVTHVDDSSGAVTERNLITAHGLRADRIAAGRPVLRWERPPASKVDKSRLLLATGRYADEEPAADGPGLAVPDSKRGFPQPPVPVAVEGGESGGDKRPQGVDANGTSKKRRRRG</sequence>